<protein>
    <submittedName>
        <fullName evidence="6">MerR family transcriptional regulator</fullName>
    </submittedName>
</protein>
<gene>
    <name evidence="6" type="ORF">D5366_06680</name>
</gene>
<dbReference type="CDD" id="cd00592">
    <property type="entry name" value="HTH_MerR-like"/>
    <property type="match status" value="1"/>
</dbReference>
<dbReference type="InterPro" id="IPR009061">
    <property type="entry name" value="DNA-bd_dom_put_sf"/>
</dbReference>
<evidence type="ECO:0000313" key="7">
    <source>
        <dbReference type="Proteomes" id="UP000317214"/>
    </source>
</evidence>
<dbReference type="GO" id="GO:0003700">
    <property type="term" value="F:DNA-binding transcription factor activity"/>
    <property type="evidence" value="ECO:0007669"/>
    <property type="project" value="InterPro"/>
</dbReference>
<dbReference type="SMART" id="SM00422">
    <property type="entry name" value="HTH_MERR"/>
    <property type="match status" value="1"/>
</dbReference>
<keyword evidence="3" id="KW-0238">DNA-binding</keyword>
<dbReference type="InterPro" id="IPR000551">
    <property type="entry name" value="MerR-type_HTH_dom"/>
</dbReference>
<dbReference type="GO" id="GO:0003677">
    <property type="term" value="F:DNA binding"/>
    <property type="evidence" value="ECO:0007669"/>
    <property type="project" value="UniProtKB-KW"/>
</dbReference>
<dbReference type="AlphaFoldDB" id="A0A4Y6V994"/>
<keyword evidence="7" id="KW-1185">Reference proteome</keyword>
<dbReference type="PROSITE" id="PS50937">
    <property type="entry name" value="HTH_MERR_2"/>
    <property type="match status" value="1"/>
</dbReference>
<dbReference type="SUPFAM" id="SSF46955">
    <property type="entry name" value="Putative DNA-binding domain"/>
    <property type="match status" value="1"/>
</dbReference>
<proteinExistence type="predicted"/>
<keyword evidence="1" id="KW-0678">Repressor</keyword>
<dbReference type="OrthoDB" id="9803659at2"/>
<reference evidence="6 7" key="1">
    <citation type="submission" date="2018-09" db="EMBL/GenBank/DDBJ databases">
        <title>The complete genome sequence of Neokomagataea tanensis NBRC 106556(T).</title>
        <authorList>
            <person name="Chua K.-O."/>
            <person name="See-Too W.-S."/>
            <person name="Hong K.-W."/>
            <person name="Yin W.-F."/>
            <person name="Chan K.-G."/>
        </authorList>
    </citation>
    <scope>NUCLEOTIDE SEQUENCE [LARGE SCALE GENOMIC DNA]</scope>
    <source>
        <strain evidence="7">AH13 \ NBRC 106556</strain>
    </source>
</reference>
<dbReference type="RefSeq" id="WP_141492794.1">
    <property type="nucleotide sequence ID" value="NZ_CP032485.1"/>
</dbReference>
<dbReference type="InterPro" id="IPR047057">
    <property type="entry name" value="MerR_fam"/>
</dbReference>
<organism evidence="6 7">
    <name type="scientific">Neokomagataea tanensis</name>
    <dbReference type="NCBI Taxonomy" id="661191"/>
    <lineage>
        <taxon>Bacteria</taxon>
        <taxon>Pseudomonadati</taxon>
        <taxon>Pseudomonadota</taxon>
        <taxon>Alphaproteobacteria</taxon>
        <taxon>Acetobacterales</taxon>
        <taxon>Acetobacteraceae</taxon>
        <taxon>Neokomagataea</taxon>
    </lineage>
</organism>
<evidence type="ECO:0000259" key="5">
    <source>
        <dbReference type="PROSITE" id="PS50937"/>
    </source>
</evidence>
<dbReference type="EMBL" id="CP032485">
    <property type="protein sequence ID" value="QDH24945.1"/>
    <property type="molecule type" value="Genomic_DNA"/>
</dbReference>
<keyword evidence="4" id="KW-0804">Transcription</keyword>
<name>A0A4Y6V994_9PROT</name>
<evidence type="ECO:0000313" key="6">
    <source>
        <dbReference type="EMBL" id="QDH24945.1"/>
    </source>
</evidence>
<dbReference type="Pfam" id="PF13411">
    <property type="entry name" value="MerR_1"/>
    <property type="match status" value="1"/>
</dbReference>
<evidence type="ECO:0000256" key="1">
    <source>
        <dbReference type="ARBA" id="ARBA00022491"/>
    </source>
</evidence>
<dbReference type="PRINTS" id="PR00040">
    <property type="entry name" value="HTHMERR"/>
</dbReference>
<dbReference type="Proteomes" id="UP000317214">
    <property type="component" value="Chromosome"/>
</dbReference>
<evidence type="ECO:0000256" key="3">
    <source>
        <dbReference type="ARBA" id="ARBA00023125"/>
    </source>
</evidence>
<accession>A0A4Y6V994</accession>
<evidence type="ECO:0000256" key="2">
    <source>
        <dbReference type="ARBA" id="ARBA00023015"/>
    </source>
</evidence>
<dbReference type="PANTHER" id="PTHR30204:SF69">
    <property type="entry name" value="MERR-FAMILY TRANSCRIPTIONAL REGULATOR"/>
    <property type="match status" value="1"/>
</dbReference>
<dbReference type="PANTHER" id="PTHR30204">
    <property type="entry name" value="REDOX-CYCLING DRUG-SENSING TRANSCRIPTIONAL ACTIVATOR SOXR"/>
    <property type="match status" value="1"/>
</dbReference>
<evidence type="ECO:0000256" key="4">
    <source>
        <dbReference type="ARBA" id="ARBA00023163"/>
    </source>
</evidence>
<dbReference type="Gene3D" id="1.10.1660.10">
    <property type="match status" value="1"/>
</dbReference>
<feature type="domain" description="HTH merR-type" evidence="5">
    <location>
        <begin position="7"/>
        <end position="75"/>
    </location>
</feature>
<sequence length="266" mass="30014">MTATSHTLTIGEFAKAAGTTPRTLRHFESLGLIRATRAANGRRHYTAEAVTTFLHIMTLKNAGFSLKDISGFTQQPIKIDMVLKTHIAFLEHKLRETEKALKTLKGLDAQPQTNEALSTINLKEFCQLLHKTTHNLDKEALRPLLEKHFTAPERALWEQTANRHFPPTDRALYSLKWDSLIKRIHNALQRHIQPASEEAAQLAAEWLELQKPLQDALGKELWSKTASLYEDMHSSPQSKNAPFSAEILQFIQSAAHHRKAAGHLAE</sequence>
<keyword evidence="2" id="KW-0805">Transcription regulation</keyword>
<dbReference type="KEGG" id="ntn:D5366_06680"/>